<dbReference type="HOGENOM" id="CLU_885764_0_0_1"/>
<feature type="compositionally biased region" description="Low complexity" evidence="1">
    <location>
        <begin position="153"/>
        <end position="162"/>
    </location>
</feature>
<dbReference type="eggNOG" id="ENOG502T78C">
    <property type="taxonomic scope" value="Eukaryota"/>
</dbReference>
<feature type="compositionally biased region" description="Basic and acidic residues" evidence="1">
    <location>
        <begin position="1"/>
        <end position="18"/>
    </location>
</feature>
<organism evidence="2 3">
    <name type="scientific">Capronia coronata CBS 617.96</name>
    <dbReference type="NCBI Taxonomy" id="1182541"/>
    <lineage>
        <taxon>Eukaryota</taxon>
        <taxon>Fungi</taxon>
        <taxon>Dikarya</taxon>
        <taxon>Ascomycota</taxon>
        <taxon>Pezizomycotina</taxon>
        <taxon>Eurotiomycetes</taxon>
        <taxon>Chaetothyriomycetidae</taxon>
        <taxon>Chaetothyriales</taxon>
        <taxon>Herpotrichiellaceae</taxon>
        <taxon>Capronia</taxon>
    </lineage>
</organism>
<dbReference type="EMBL" id="AMWN01000006">
    <property type="protein sequence ID" value="EXJ83145.1"/>
    <property type="molecule type" value="Genomic_DNA"/>
</dbReference>
<evidence type="ECO:0000313" key="2">
    <source>
        <dbReference type="EMBL" id="EXJ83145.1"/>
    </source>
</evidence>
<sequence length="254" mass="28996">MSRRVPTRDLTESSEDHAPFPLDIGGGVSPWASPLKREKEWHSPSRKKADDCWLEEHVERNSDLQTIRESLSAYAISDHASTATPSPTHRARGVYIYEHDDNRQQHERDGPFGHLRRREVTDRPLQLEMRSVPEHRHRSTSRTVHRRHRYDSQESFESARSSRSSRKYKPAPTAYTAYDHLEAYDSGYGSYGSRGSHGHEVAKTEPYAYSPIPRTVSMESPSTASYGIYPTAFGVGGIDIVSRAPLYAYNTRRH</sequence>
<protein>
    <submittedName>
        <fullName evidence="2">Uncharacterized protein</fullName>
    </submittedName>
</protein>
<dbReference type="RefSeq" id="XP_007725831.1">
    <property type="nucleotide sequence ID" value="XM_007727641.1"/>
</dbReference>
<name>W9Y0I7_9EURO</name>
<dbReference type="OrthoDB" id="4142835at2759"/>
<evidence type="ECO:0000313" key="3">
    <source>
        <dbReference type="Proteomes" id="UP000019484"/>
    </source>
</evidence>
<gene>
    <name evidence="2" type="ORF">A1O1_06764</name>
</gene>
<reference evidence="2 3" key="1">
    <citation type="submission" date="2013-03" db="EMBL/GenBank/DDBJ databases">
        <title>The Genome Sequence of Capronia coronata CBS 617.96.</title>
        <authorList>
            <consortium name="The Broad Institute Genomics Platform"/>
            <person name="Cuomo C."/>
            <person name="de Hoog S."/>
            <person name="Gorbushina A."/>
            <person name="Walker B."/>
            <person name="Young S.K."/>
            <person name="Zeng Q."/>
            <person name="Gargeya S."/>
            <person name="Fitzgerald M."/>
            <person name="Haas B."/>
            <person name="Abouelleil A."/>
            <person name="Allen A.W."/>
            <person name="Alvarado L."/>
            <person name="Arachchi H.M."/>
            <person name="Berlin A.M."/>
            <person name="Chapman S.B."/>
            <person name="Gainer-Dewar J."/>
            <person name="Goldberg J."/>
            <person name="Griggs A."/>
            <person name="Gujja S."/>
            <person name="Hansen M."/>
            <person name="Howarth C."/>
            <person name="Imamovic A."/>
            <person name="Ireland A."/>
            <person name="Larimer J."/>
            <person name="McCowan C."/>
            <person name="Murphy C."/>
            <person name="Pearson M."/>
            <person name="Poon T.W."/>
            <person name="Priest M."/>
            <person name="Roberts A."/>
            <person name="Saif S."/>
            <person name="Shea T."/>
            <person name="Sisk P."/>
            <person name="Sykes S."/>
            <person name="Wortman J."/>
            <person name="Nusbaum C."/>
            <person name="Birren B."/>
        </authorList>
    </citation>
    <scope>NUCLEOTIDE SEQUENCE [LARGE SCALE GENOMIC DNA]</scope>
    <source>
        <strain evidence="2 3">CBS 617.96</strain>
    </source>
</reference>
<dbReference type="AlphaFoldDB" id="W9Y0I7"/>
<proteinExistence type="predicted"/>
<feature type="region of interest" description="Disordered" evidence="1">
    <location>
        <begin position="1"/>
        <end position="51"/>
    </location>
</feature>
<feature type="region of interest" description="Disordered" evidence="1">
    <location>
        <begin position="130"/>
        <end position="170"/>
    </location>
</feature>
<dbReference type="GeneID" id="19161630"/>
<feature type="compositionally biased region" description="Basic and acidic residues" evidence="1">
    <location>
        <begin position="35"/>
        <end position="51"/>
    </location>
</feature>
<keyword evidence="3" id="KW-1185">Reference proteome</keyword>
<comment type="caution">
    <text evidence="2">The sequence shown here is derived from an EMBL/GenBank/DDBJ whole genome shotgun (WGS) entry which is preliminary data.</text>
</comment>
<accession>W9Y0I7</accession>
<feature type="compositionally biased region" description="Basic residues" evidence="1">
    <location>
        <begin position="135"/>
        <end position="149"/>
    </location>
</feature>
<dbReference type="Proteomes" id="UP000019484">
    <property type="component" value="Unassembled WGS sequence"/>
</dbReference>
<evidence type="ECO:0000256" key="1">
    <source>
        <dbReference type="SAM" id="MobiDB-lite"/>
    </source>
</evidence>